<name>A0A914YCP9_9BILA</name>
<protein>
    <submittedName>
        <fullName evidence="2">Uncharacterized protein</fullName>
    </submittedName>
</protein>
<evidence type="ECO:0000313" key="1">
    <source>
        <dbReference type="Proteomes" id="UP000887577"/>
    </source>
</evidence>
<reference evidence="2" key="1">
    <citation type="submission" date="2022-11" db="UniProtKB">
        <authorList>
            <consortium name="WormBaseParasite"/>
        </authorList>
    </citation>
    <scope>IDENTIFICATION</scope>
</reference>
<dbReference type="WBParaSite" id="PSU_v2.g16523.t1">
    <property type="protein sequence ID" value="PSU_v2.g16523.t1"/>
    <property type="gene ID" value="PSU_v2.g16523"/>
</dbReference>
<organism evidence="1 2">
    <name type="scientific">Panagrolaimus superbus</name>
    <dbReference type="NCBI Taxonomy" id="310955"/>
    <lineage>
        <taxon>Eukaryota</taxon>
        <taxon>Metazoa</taxon>
        <taxon>Ecdysozoa</taxon>
        <taxon>Nematoda</taxon>
        <taxon>Chromadorea</taxon>
        <taxon>Rhabditida</taxon>
        <taxon>Tylenchina</taxon>
        <taxon>Panagrolaimomorpha</taxon>
        <taxon>Panagrolaimoidea</taxon>
        <taxon>Panagrolaimidae</taxon>
        <taxon>Panagrolaimus</taxon>
    </lineage>
</organism>
<proteinExistence type="predicted"/>
<keyword evidence="1" id="KW-1185">Reference proteome</keyword>
<dbReference type="Proteomes" id="UP000887577">
    <property type="component" value="Unplaced"/>
</dbReference>
<evidence type="ECO:0000313" key="2">
    <source>
        <dbReference type="WBParaSite" id="PSU_v2.g16523.t1"/>
    </source>
</evidence>
<accession>A0A914YCP9</accession>
<sequence length="72" mass="7839">MIQSRGAFNGTLYDTQYNNGYNGLYNNGLYNNGLGLGYGYNNNMYGSGLYGLNNLYGYNNAFGINASIQPIG</sequence>
<dbReference type="AlphaFoldDB" id="A0A914YCP9"/>